<protein>
    <submittedName>
        <fullName evidence="1">YrzA family protein</fullName>
    </submittedName>
</protein>
<reference evidence="2" key="1">
    <citation type="journal article" date="2019" name="Int. J. Syst. Evol. Microbiol.">
        <title>The Global Catalogue of Microorganisms (GCM) 10K type strain sequencing project: providing services to taxonomists for standard genome sequencing and annotation.</title>
        <authorList>
            <consortium name="The Broad Institute Genomics Platform"/>
            <consortium name="The Broad Institute Genome Sequencing Center for Infectious Disease"/>
            <person name="Wu L."/>
            <person name="Ma J."/>
        </authorList>
    </citation>
    <scope>NUCLEOTIDE SEQUENCE [LARGE SCALE GENOMIC DNA]</scope>
    <source>
        <strain evidence="2">TISTR 1827</strain>
    </source>
</reference>
<proteinExistence type="predicted"/>
<organism evidence="1 2">
    <name type="scientific">Paenibacillus thailandensis</name>
    <dbReference type="NCBI Taxonomy" id="393250"/>
    <lineage>
        <taxon>Bacteria</taxon>
        <taxon>Bacillati</taxon>
        <taxon>Bacillota</taxon>
        <taxon>Bacilli</taxon>
        <taxon>Bacillales</taxon>
        <taxon>Paenibacillaceae</taxon>
        <taxon>Paenibacillus</taxon>
    </lineage>
</organism>
<gene>
    <name evidence="1" type="ORF">ACFSW5_09840</name>
</gene>
<comment type="caution">
    <text evidence="1">The sequence shown here is derived from an EMBL/GenBank/DDBJ whole genome shotgun (WGS) entry which is preliminary data.</text>
</comment>
<keyword evidence="2" id="KW-1185">Reference proteome</keyword>
<name>A0ABW5QW19_9BACL</name>
<evidence type="ECO:0000313" key="1">
    <source>
        <dbReference type="EMBL" id="MFD2660562.1"/>
    </source>
</evidence>
<dbReference type="InterPro" id="IPR019686">
    <property type="entry name" value="DUF2536"/>
</dbReference>
<accession>A0ABW5QW19</accession>
<sequence length="69" mass="7983">MNIQLDLFENKVEFFEAYDLKTLQKQIDDQITNNQALLLDVSSVSYQAVFNPNLGKMLYSAAVHFKLKK</sequence>
<dbReference type="RefSeq" id="WP_379272092.1">
    <property type="nucleotide sequence ID" value="NZ_JBHUGT010000028.1"/>
</dbReference>
<evidence type="ECO:0000313" key="2">
    <source>
        <dbReference type="Proteomes" id="UP001597493"/>
    </source>
</evidence>
<dbReference type="EMBL" id="JBHUMY010000008">
    <property type="protein sequence ID" value="MFD2660562.1"/>
    <property type="molecule type" value="Genomic_DNA"/>
</dbReference>
<dbReference type="Pfam" id="PF10750">
    <property type="entry name" value="DUF2536"/>
    <property type="match status" value="1"/>
</dbReference>
<dbReference type="Proteomes" id="UP001597493">
    <property type="component" value="Unassembled WGS sequence"/>
</dbReference>